<sequence length="398" mass="45135">MFTESFFILVATLVSIAIVKLTTTTPAWEPQRASILTHWEERARNATRAAAERAEARAAKAAAAAAAGKRPAPKIQQGPHNMLKTAKSKSKIEVQLTKAQRIQASYEKYADQVANQRLAAGVPYAQRYPIRFKYWAGMNNALQKRHLRSNPAGSSPFEVTPPSNTPDRRSKSTRAEMEYTATPLRHYLVDEFEHREREFRRRPLPPPDHQRLRNGVSPTMQSAKASPRPYLIVRNNQIVSTASTLPKPIKLGPVGSAYLYRKSSGQPYVKKSMGRSHPRPEDPKKYQSFEDFCKEFSLEQSMEDGYQRMVAESAKERQMLQQREEEILQLLLSTINVPETHNAQPGPDPSLPTSILKRDPWPYRADTPEPKKTVTWASNVENVRVFDFNAAATEYIHN</sequence>
<comment type="caution">
    <text evidence="3">The sequence shown here is derived from an EMBL/GenBank/DDBJ whole genome shotgun (WGS) entry which is preliminary data.</text>
</comment>
<proteinExistence type="predicted"/>
<keyword evidence="4" id="KW-1185">Reference proteome</keyword>
<feature type="signal peptide" evidence="2">
    <location>
        <begin position="1"/>
        <end position="24"/>
    </location>
</feature>
<keyword evidence="2" id="KW-0732">Signal</keyword>
<name>A0A8X7T367_9BASI</name>
<feature type="compositionally biased region" description="Basic and acidic residues" evidence="1">
    <location>
        <begin position="166"/>
        <end position="175"/>
    </location>
</feature>
<dbReference type="Proteomes" id="UP000078113">
    <property type="component" value="Unassembled WGS sequence"/>
</dbReference>
<protein>
    <recommendedName>
        <fullName evidence="5">37S ribosomal protein S25, mitochondrial</fullName>
    </recommendedName>
</protein>
<feature type="region of interest" description="Disordered" evidence="1">
    <location>
        <begin position="147"/>
        <end position="175"/>
    </location>
</feature>
<evidence type="ECO:0000313" key="4">
    <source>
        <dbReference type="Proteomes" id="UP000078113"/>
    </source>
</evidence>
<organism evidence="3 4">
    <name type="scientific">Tilletia walkeri</name>
    <dbReference type="NCBI Taxonomy" id="117179"/>
    <lineage>
        <taxon>Eukaryota</taxon>
        <taxon>Fungi</taxon>
        <taxon>Dikarya</taxon>
        <taxon>Basidiomycota</taxon>
        <taxon>Ustilaginomycotina</taxon>
        <taxon>Exobasidiomycetes</taxon>
        <taxon>Tilletiales</taxon>
        <taxon>Tilletiaceae</taxon>
        <taxon>Tilletia</taxon>
    </lineage>
</organism>
<gene>
    <name evidence="3" type="ORF">A4X09_0g5905</name>
</gene>
<feature type="region of interest" description="Disordered" evidence="1">
    <location>
        <begin position="197"/>
        <end position="225"/>
    </location>
</feature>
<feature type="chain" id="PRO_5036461949" description="37S ribosomal protein S25, mitochondrial" evidence="2">
    <location>
        <begin position="25"/>
        <end position="398"/>
    </location>
</feature>
<evidence type="ECO:0000256" key="1">
    <source>
        <dbReference type="SAM" id="MobiDB-lite"/>
    </source>
</evidence>
<dbReference type="AlphaFoldDB" id="A0A8X7T367"/>
<reference evidence="3" key="2">
    <citation type="journal article" date="2019" name="IMA Fungus">
        <title>Genome sequencing and comparison of five Tilletia species to identify candidate genes for the detection of regulated species infecting wheat.</title>
        <authorList>
            <person name="Nguyen H.D.T."/>
            <person name="Sultana T."/>
            <person name="Kesanakurti P."/>
            <person name="Hambleton S."/>
        </authorList>
    </citation>
    <scope>NUCLEOTIDE SEQUENCE</scope>
    <source>
        <strain evidence="3">DAOMC 236422</strain>
    </source>
</reference>
<reference evidence="3" key="1">
    <citation type="submission" date="2016-04" db="EMBL/GenBank/DDBJ databases">
        <authorList>
            <person name="Nguyen H.D."/>
            <person name="Samba Siva P."/>
            <person name="Cullis J."/>
            <person name="Levesque C.A."/>
            <person name="Hambleton S."/>
        </authorList>
    </citation>
    <scope>NUCLEOTIDE SEQUENCE</scope>
    <source>
        <strain evidence="3">DAOMC 236422</strain>
    </source>
</reference>
<evidence type="ECO:0000256" key="2">
    <source>
        <dbReference type="SAM" id="SignalP"/>
    </source>
</evidence>
<evidence type="ECO:0008006" key="5">
    <source>
        <dbReference type="Google" id="ProtNLM"/>
    </source>
</evidence>
<dbReference type="EMBL" id="LWDG02000334">
    <property type="protein sequence ID" value="KAE8266443.1"/>
    <property type="molecule type" value="Genomic_DNA"/>
</dbReference>
<accession>A0A8X7T367</accession>
<evidence type="ECO:0000313" key="3">
    <source>
        <dbReference type="EMBL" id="KAE8266443.1"/>
    </source>
</evidence>